<comment type="caution">
    <text evidence="1">The sequence shown here is derived from an EMBL/GenBank/DDBJ whole genome shotgun (WGS) entry which is preliminary data.</text>
</comment>
<organism evidence="1 2">
    <name type="scientific">Chryseobacterium vietnamense</name>
    <dbReference type="NCBI Taxonomy" id="866785"/>
    <lineage>
        <taxon>Bacteria</taxon>
        <taxon>Pseudomonadati</taxon>
        <taxon>Bacteroidota</taxon>
        <taxon>Flavobacteriia</taxon>
        <taxon>Flavobacteriales</taxon>
        <taxon>Weeksellaceae</taxon>
        <taxon>Chryseobacterium group</taxon>
        <taxon>Chryseobacterium</taxon>
    </lineage>
</organism>
<protein>
    <submittedName>
        <fullName evidence="1">Integrase</fullName>
    </submittedName>
</protein>
<accession>A0ACC6JCD5</accession>
<sequence length="403" mass="46663">MSTVTLRMKKISKGHRFSLFLDIYPPIYDKATRKYKRKFYLELYLTVDPKTVLEKKINKETLILAEHIRAKRLLDLQNLRYSYISEDRMKENFIDFFQEEANKRAGNYNWKMSLAYFRTFIGDTLPFIDLNETLCEEFADYLLSGPGIGRAKRSIKKNTASAYFHRFKRVLKEAFKKKLICTDLCAIVENISPNIPHREFLLLNELQDMANAHCNSELIKRAGLFSAMTGFRYSDVEALKWSQIRGIPGDYYILYNQQKTESAEYYPISDQTVTLLGQRKDLDENVFAGLKYDHVTKELPKWLKIAGINRRFTFHGFRHTFATLQIAAGTGIYTVSKLLGHKNITTTEIYARIVDSLKKEASGKIKLDTYNIGLTMDTVGNWDNSGKNQNFASEISEINIVMS</sequence>
<gene>
    <name evidence="1" type="ORF">J2786_003581</name>
</gene>
<keyword evidence="2" id="KW-1185">Reference proteome</keyword>
<evidence type="ECO:0000313" key="1">
    <source>
        <dbReference type="EMBL" id="MDR6460447.1"/>
    </source>
</evidence>
<evidence type="ECO:0000313" key="2">
    <source>
        <dbReference type="Proteomes" id="UP001184833"/>
    </source>
</evidence>
<dbReference type="EMBL" id="JAVDQX010000004">
    <property type="protein sequence ID" value="MDR6460447.1"/>
    <property type="molecule type" value="Genomic_DNA"/>
</dbReference>
<reference evidence="1" key="1">
    <citation type="submission" date="2023-07" db="EMBL/GenBank/DDBJ databases">
        <title>Sorghum-associated microbial communities from plants grown in Nebraska, USA.</title>
        <authorList>
            <person name="Schachtman D."/>
        </authorList>
    </citation>
    <scope>NUCLEOTIDE SEQUENCE</scope>
    <source>
        <strain evidence="1">DS2329</strain>
    </source>
</reference>
<dbReference type="Proteomes" id="UP001184833">
    <property type="component" value="Unassembled WGS sequence"/>
</dbReference>
<name>A0ACC6JCD5_9FLAO</name>
<proteinExistence type="predicted"/>